<accession>A0A1I3UM95</accession>
<sequence>MHVLVVHDYGPLGKVLLERLGKTHLNVSPLLVSDPSKATATALANWVPEDTDLIVNALWLDDPEKAEQDREATHAAAFALPIAMAEHARERGMALLQLSSCYVFDGRKQGAYISSNPGQPINELGRWQWECEQALRTSLPRHIILRTGWSLARIIRKLNKQAAHGGSVALPGRCRGQPVAVADLARVMAAIVMQLDCGAEVWGSYQYAGAEAVNFYELGLDILGLPGIPEHLRVVDDMPEWGHLEPVNTTMVCSKIKNTFGIKQLPWRNWLSEELKMVRAGQPDY</sequence>
<dbReference type="EC" id="1.1.1.133" evidence="3 6"/>
<dbReference type="Gene3D" id="3.40.50.720">
    <property type="entry name" value="NAD(P)-binding Rossmann-like Domain"/>
    <property type="match status" value="1"/>
</dbReference>
<dbReference type="GO" id="GO:0005829">
    <property type="term" value="C:cytosol"/>
    <property type="evidence" value="ECO:0007669"/>
    <property type="project" value="TreeGrafter"/>
</dbReference>
<dbReference type="GO" id="GO:0019305">
    <property type="term" value="P:dTDP-rhamnose biosynthetic process"/>
    <property type="evidence" value="ECO:0007669"/>
    <property type="project" value="UniProtKB-UniPathway"/>
</dbReference>
<gene>
    <name evidence="8" type="ORF">SAMN05216429_106147</name>
</gene>
<comment type="similarity">
    <text evidence="2 6">Belongs to the dTDP-4-dehydrorhamnose reductase family.</text>
</comment>
<dbReference type="UniPathway" id="UPA00281"/>
<evidence type="ECO:0000256" key="6">
    <source>
        <dbReference type="RuleBase" id="RU364082"/>
    </source>
</evidence>
<evidence type="ECO:0000313" key="9">
    <source>
        <dbReference type="Proteomes" id="UP000199445"/>
    </source>
</evidence>
<evidence type="ECO:0000256" key="4">
    <source>
        <dbReference type="ARBA" id="ARBA00017099"/>
    </source>
</evidence>
<protein>
    <recommendedName>
        <fullName evidence="4 6">dTDP-4-dehydrorhamnose reductase</fullName>
        <ecNumber evidence="3 6">1.1.1.133</ecNumber>
    </recommendedName>
</protein>
<dbReference type="GO" id="GO:0008831">
    <property type="term" value="F:dTDP-4-dehydrorhamnose reductase activity"/>
    <property type="evidence" value="ECO:0007669"/>
    <property type="project" value="UniProtKB-EC"/>
</dbReference>
<dbReference type="OrthoDB" id="9803892at2"/>
<dbReference type="InterPro" id="IPR036291">
    <property type="entry name" value="NAD(P)-bd_dom_sf"/>
</dbReference>
<name>A0A1I3UM95_9GAMM</name>
<dbReference type="SUPFAM" id="SSF51735">
    <property type="entry name" value="NAD(P)-binding Rossmann-fold domains"/>
    <property type="match status" value="1"/>
</dbReference>
<keyword evidence="9" id="KW-1185">Reference proteome</keyword>
<evidence type="ECO:0000313" key="8">
    <source>
        <dbReference type="EMBL" id="SFJ82857.1"/>
    </source>
</evidence>
<feature type="domain" description="RmlD-like substrate binding" evidence="7">
    <location>
        <begin position="1"/>
        <end position="277"/>
    </location>
</feature>
<dbReference type="RefSeq" id="WP_091704196.1">
    <property type="nucleotide sequence ID" value="NZ_BMYN01000012.1"/>
</dbReference>
<comment type="function">
    <text evidence="6">Catalyzes the reduction of dTDP-6-deoxy-L-lyxo-4-hexulose to yield dTDP-L-rhamnose.</text>
</comment>
<evidence type="ECO:0000256" key="1">
    <source>
        <dbReference type="ARBA" id="ARBA00004781"/>
    </source>
</evidence>
<dbReference type="GO" id="GO:0009243">
    <property type="term" value="P:O antigen biosynthetic process"/>
    <property type="evidence" value="ECO:0007669"/>
    <property type="project" value="UniProtKB-UniPathway"/>
</dbReference>
<evidence type="ECO:0000256" key="2">
    <source>
        <dbReference type="ARBA" id="ARBA00010944"/>
    </source>
</evidence>
<reference evidence="8 9" key="1">
    <citation type="submission" date="2016-10" db="EMBL/GenBank/DDBJ databases">
        <authorList>
            <person name="de Groot N.N."/>
        </authorList>
    </citation>
    <scope>NUCLEOTIDE SEQUENCE [LARGE SCALE GENOMIC DNA]</scope>
    <source>
        <strain evidence="8 9">IBRC-M 10445</strain>
    </source>
</reference>
<dbReference type="Pfam" id="PF04321">
    <property type="entry name" value="RmlD_sub_bind"/>
    <property type="match status" value="1"/>
</dbReference>
<evidence type="ECO:0000256" key="5">
    <source>
        <dbReference type="ARBA" id="ARBA00048200"/>
    </source>
</evidence>
<comment type="pathway">
    <text evidence="1 6">Carbohydrate biosynthesis; dTDP-L-rhamnose biosynthesis.</text>
</comment>
<dbReference type="UniPathway" id="UPA00124"/>
<keyword evidence="6" id="KW-0560">Oxidoreductase</keyword>
<comment type="catalytic activity">
    <reaction evidence="5 6">
        <text>dTDP-beta-L-rhamnose + NADP(+) = dTDP-4-dehydro-beta-L-rhamnose + NADPH + H(+)</text>
        <dbReference type="Rhea" id="RHEA:21796"/>
        <dbReference type="ChEBI" id="CHEBI:15378"/>
        <dbReference type="ChEBI" id="CHEBI:57510"/>
        <dbReference type="ChEBI" id="CHEBI:57783"/>
        <dbReference type="ChEBI" id="CHEBI:58349"/>
        <dbReference type="ChEBI" id="CHEBI:62830"/>
        <dbReference type="EC" id="1.1.1.133"/>
    </reaction>
</comment>
<dbReference type="InterPro" id="IPR029903">
    <property type="entry name" value="RmlD-like-bd"/>
</dbReference>
<comment type="cofactor">
    <cofactor evidence="6">
        <name>Mg(2+)</name>
        <dbReference type="ChEBI" id="CHEBI:18420"/>
    </cofactor>
    <text evidence="6">Binds 1 Mg(2+) ion per monomer.</text>
</comment>
<dbReference type="InterPro" id="IPR005913">
    <property type="entry name" value="dTDP_dehydrorham_reduct"/>
</dbReference>
<keyword evidence="6" id="KW-0521">NADP</keyword>
<dbReference type="PANTHER" id="PTHR10491">
    <property type="entry name" value="DTDP-4-DEHYDRORHAMNOSE REDUCTASE"/>
    <property type="match status" value="1"/>
</dbReference>
<proteinExistence type="inferred from homology"/>
<dbReference type="EMBL" id="FOSC01000006">
    <property type="protein sequence ID" value="SFJ82857.1"/>
    <property type="molecule type" value="Genomic_DNA"/>
</dbReference>
<dbReference type="Proteomes" id="UP000199445">
    <property type="component" value="Unassembled WGS sequence"/>
</dbReference>
<evidence type="ECO:0000256" key="3">
    <source>
        <dbReference type="ARBA" id="ARBA00012929"/>
    </source>
</evidence>
<dbReference type="PANTHER" id="PTHR10491:SF4">
    <property type="entry name" value="METHIONINE ADENOSYLTRANSFERASE 2 SUBUNIT BETA"/>
    <property type="match status" value="1"/>
</dbReference>
<organism evidence="8 9">
    <name type="scientific">Marinobacter persicus</name>
    <dbReference type="NCBI Taxonomy" id="930118"/>
    <lineage>
        <taxon>Bacteria</taxon>
        <taxon>Pseudomonadati</taxon>
        <taxon>Pseudomonadota</taxon>
        <taxon>Gammaproteobacteria</taxon>
        <taxon>Pseudomonadales</taxon>
        <taxon>Marinobacteraceae</taxon>
        <taxon>Marinobacter</taxon>
    </lineage>
</organism>
<dbReference type="AlphaFoldDB" id="A0A1I3UM95"/>
<evidence type="ECO:0000259" key="7">
    <source>
        <dbReference type="Pfam" id="PF04321"/>
    </source>
</evidence>